<dbReference type="SUPFAM" id="SSF46955">
    <property type="entry name" value="Putative DNA-binding domain"/>
    <property type="match status" value="1"/>
</dbReference>
<evidence type="ECO:0000313" key="6">
    <source>
        <dbReference type="Proteomes" id="UP001177212"/>
    </source>
</evidence>
<dbReference type="EMBL" id="JAUYVT010000002">
    <property type="protein sequence ID" value="MDP2563785.1"/>
    <property type="molecule type" value="Genomic_DNA"/>
</dbReference>
<dbReference type="InterPro" id="IPR000551">
    <property type="entry name" value="MerR-type_HTH_dom"/>
</dbReference>
<dbReference type="Pfam" id="PF13411">
    <property type="entry name" value="MerR_1"/>
    <property type="match status" value="1"/>
</dbReference>
<accession>A0ABT9FAH0</accession>
<evidence type="ECO:0000256" key="1">
    <source>
        <dbReference type="ARBA" id="ARBA00023015"/>
    </source>
</evidence>
<dbReference type="SMART" id="SM00422">
    <property type="entry name" value="HTH_MERR"/>
    <property type="match status" value="1"/>
</dbReference>
<name>A0ABT9FAH0_9GAMM</name>
<dbReference type="InterPro" id="IPR047057">
    <property type="entry name" value="MerR_fam"/>
</dbReference>
<evidence type="ECO:0000313" key="5">
    <source>
        <dbReference type="EMBL" id="MDP2563785.1"/>
    </source>
</evidence>
<dbReference type="PRINTS" id="PR00040">
    <property type="entry name" value="HTHMERR"/>
</dbReference>
<feature type="domain" description="HTH merR-type" evidence="4">
    <location>
        <begin position="1"/>
        <end position="69"/>
    </location>
</feature>
<dbReference type="PROSITE" id="PS00552">
    <property type="entry name" value="HTH_MERR_1"/>
    <property type="match status" value="1"/>
</dbReference>
<organism evidence="5 6">
    <name type="scientific">Pseudoalteromonas marina</name>
    <dbReference type="NCBI Taxonomy" id="267375"/>
    <lineage>
        <taxon>Bacteria</taxon>
        <taxon>Pseudomonadati</taxon>
        <taxon>Pseudomonadota</taxon>
        <taxon>Gammaproteobacteria</taxon>
        <taxon>Alteromonadales</taxon>
        <taxon>Pseudoalteromonadaceae</taxon>
        <taxon>Pseudoalteromonas</taxon>
    </lineage>
</organism>
<dbReference type="Proteomes" id="UP001177212">
    <property type="component" value="Unassembled WGS sequence"/>
</dbReference>
<keyword evidence="3" id="KW-0804">Transcription</keyword>
<proteinExistence type="predicted"/>
<evidence type="ECO:0000256" key="3">
    <source>
        <dbReference type="ARBA" id="ARBA00023163"/>
    </source>
</evidence>
<protein>
    <submittedName>
        <fullName evidence="5">MerR family transcriptional regulator</fullName>
    </submittedName>
</protein>
<evidence type="ECO:0000259" key="4">
    <source>
        <dbReference type="PROSITE" id="PS50937"/>
    </source>
</evidence>
<evidence type="ECO:0000256" key="2">
    <source>
        <dbReference type="ARBA" id="ARBA00023125"/>
    </source>
</evidence>
<dbReference type="PANTHER" id="PTHR30204">
    <property type="entry name" value="REDOX-CYCLING DRUG-SENSING TRANSCRIPTIONAL ACTIVATOR SOXR"/>
    <property type="match status" value="1"/>
</dbReference>
<gene>
    <name evidence="5" type="ORF">Q8W34_04030</name>
</gene>
<keyword evidence="2" id="KW-0238">DNA-binding</keyword>
<reference evidence="5" key="1">
    <citation type="submission" date="2023-07" db="EMBL/GenBank/DDBJ databases">
        <title>Genome content predicts the carbon catabolic preferences of heterotrophic bacteria.</title>
        <authorList>
            <person name="Gralka M."/>
        </authorList>
    </citation>
    <scope>NUCLEOTIDE SEQUENCE</scope>
    <source>
        <strain evidence="5">4G09</strain>
    </source>
</reference>
<dbReference type="InterPro" id="IPR009061">
    <property type="entry name" value="DNA-bd_dom_put_sf"/>
</dbReference>
<sequence length="134" mass="15137">MKISELANLVGVAPSTIRYYEGKGLLPKGTRNSNGYRQYDHSSIEQIKMIKFAQSLGFSLEEIPTLKTPENDLDHTVIIERLQQKQNEANALIAQLQKKSQRIGDLVTQLNASWSNGQCLTQQQMSDLLDEVQF</sequence>
<dbReference type="RefSeq" id="WP_305398640.1">
    <property type="nucleotide sequence ID" value="NZ_JAUYVT010000002.1"/>
</dbReference>
<keyword evidence="1" id="KW-0805">Transcription regulation</keyword>
<dbReference type="PANTHER" id="PTHR30204:SF94">
    <property type="entry name" value="HEAVY METAL-DEPENDENT TRANSCRIPTIONAL REGULATOR HI_0293-RELATED"/>
    <property type="match status" value="1"/>
</dbReference>
<dbReference type="Gene3D" id="1.10.1660.10">
    <property type="match status" value="1"/>
</dbReference>
<keyword evidence="6" id="KW-1185">Reference proteome</keyword>
<dbReference type="PROSITE" id="PS50937">
    <property type="entry name" value="HTH_MERR_2"/>
    <property type="match status" value="1"/>
</dbReference>
<comment type="caution">
    <text evidence="5">The sequence shown here is derived from an EMBL/GenBank/DDBJ whole genome shotgun (WGS) entry which is preliminary data.</text>
</comment>